<feature type="compositionally biased region" description="Low complexity" evidence="4">
    <location>
        <begin position="734"/>
        <end position="746"/>
    </location>
</feature>
<feature type="compositionally biased region" description="Basic and acidic residues" evidence="4">
    <location>
        <begin position="36"/>
        <end position="47"/>
    </location>
</feature>
<keyword evidence="2 3" id="KW-0175">Coiled coil</keyword>
<dbReference type="AlphaFoldDB" id="A0AA38WVA3"/>
<evidence type="ECO:0000256" key="2">
    <source>
        <dbReference type="ARBA" id="ARBA00023054"/>
    </source>
</evidence>
<feature type="region of interest" description="Disordered" evidence="4">
    <location>
        <begin position="540"/>
        <end position="567"/>
    </location>
</feature>
<dbReference type="GO" id="GO:0009903">
    <property type="term" value="P:chloroplast avoidance movement"/>
    <property type="evidence" value="ECO:0007669"/>
    <property type="project" value="TreeGrafter"/>
</dbReference>
<dbReference type="GO" id="GO:0009904">
    <property type="term" value="P:chloroplast accumulation movement"/>
    <property type="evidence" value="ECO:0007669"/>
    <property type="project" value="TreeGrafter"/>
</dbReference>
<accession>A0AA38WVA3</accession>
<name>A0AA38WVA3_9ASTR</name>
<feature type="coiled-coil region" evidence="3">
    <location>
        <begin position="180"/>
        <end position="398"/>
    </location>
</feature>
<dbReference type="Pfam" id="PF05701">
    <property type="entry name" value="WEMBL"/>
    <property type="match status" value="1"/>
</dbReference>
<evidence type="ECO:0000256" key="3">
    <source>
        <dbReference type="SAM" id="Coils"/>
    </source>
</evidence>
<evidence type="ECO:0000256" key="1">
    <source>
        <dbReference type="ARBA" id="ARBA00005485"/>
    </source>
</evidence>
<proteinExistence type="inferred from homology"/>
<organism evidence="5 6">
    <name type="scientific">Centaurea solstitialis</name>
    <name type="common">yellow star-thistle</name>
    <dbReference type="NCBI Taxonomy" id="347529"/>
    <lineage>
        <taxon>Eukaryota</taxon>
        <taxon>Viridiplantae</taxon>
        <taxon>Streptophyta</taxon>
        <taxon>Embryophyta</taxon>
        <taxon>Tracheophyta</taxon>
        <taxon>Spermatophyta</taxon>
        <taxon>Magnoliopsida</taxon>
        <taxon>eudicotyledons</taxon>
        <taxon>Gunneridae</taxon>
        <taxon>Pentapetalae</taxon>
        <taxon>asterids</taxon>
        <taxon>campanulids</taxon>
        <taxon>Asterales</taxon>
        <taxon>Asteraceae</taxon>
        <taxon>Carduoideae</taxon>
        <taxon>Cardueae</taxon>
        <taxon>Centaureinae</taxon>
        <taxon>Centaurea</taxon>
    </lineage>
</organism>
<feature type="region of interest" description="Disordered" evidence="4">
    <location>
        <begin position="676"/>
        <end position="753"/>
    </location>
</feature>
<dbReference type="PANTHER" id="PTHR32054">
    <property type="entry name" value="HEAVY CHAIN, PUTATIVE, EXPRESSED-RELATED-RELATED"/>
    <property type="match status" value="1"/>
</dbReference>
<evidence type="ECO:0000313" key="6">
    <source>
        <dbReference type="Proteomes" id="UP001172457"/>
    </source>
</evidence>
<feature type="compositionally biased region" description="Basic and acidic residues" evidence="4">
    <location>
        <begin position="676"/>
        <end position="712"/>
    </location>
</feature>
<dbReference type="Proteomes" id="UP001172457">
    <property type="component" value="Chromosome 1"/>
</dbReference>
<feature type="compositionally biased region" description="Polar residues" evidence="4">
    <location>
        <begin position="68"/>
        <end position="79"/>
    </location>
</feature>
<dbReference type="PANTHER" id="PTHR32054:SF31">
    <property type="entry name" value="PROTEIN WEAK CHLOROPLAST MOVEMENT UNDER BLUE LIGHT 1"/>
    <property type="match status" value="1"/>
</dbReference>
<dbReference type="GO" id="GO:0005829">
    <property type="term" value="C:cytosol"/>
    <property type="evidence" value="ECO:0007669"/>
    <property type="project" value="TreeGrafter"/>
</dbReference>
<dbReference type="InterPro" id="IPR008545">
    <property type="entry name" value="Web"/>
</dbReference>
<comment type="similarity">
    <text evidence="1">Belongs to the WEB family.</text>
</comment>
<comment type="caution">
    <text evidence="5">The sequence shown here is derived from an EMBL/GenBank/DDBJ whole genome shotgun (WGS) entry which is preliminary data.</text>
</comment>
<dbReference type="EMBL" id="JARYMX010000001">
    <property type="protein sequence ID" value="KAJ9567634.1"/>
    <property type="molecule type" value="Genomic_DNA"/>
</dbReference>
<evidence type="ECO:0000256" key="4">
    <source>
        <dbReference type="SAM" id="MobiDB-lite"/>
    </source>
</evidence>
<keyword evidence="6" id="KW-1185">Reference proteome</keyword>
<feature type="compositionally biased region" description="Polar residues" evidence="4">
    <location>
        <begin position="10"/>
        <end position="22"/>
    </location>
</feature>
<reference evidence="5" key="1">
    <citation type="submission" date="2023-03" db="EMBL/GenBank/DDBJ databases">
        <title>Chromosome-scale reference genome and RAD-based genetic map of yellow starthistle (Centaurea solstitialis) reveal putative structural variation and QTLs associated with invader traits.</title>
        <authorList>
            <person name="Reatini B."/>
            <person name="Cang F.A."/>
            <person name="Jiang Q."/>
            <person name="Mckibben M.T.W."/>
            <person name="Barker M.S."/>
            <person name="Rieseberg L.H."/>
            <person name="Dlugosch K.M."/>
        </authorList>
    </citation>
    <scope>NUCLEOTIDE SEQUENCE</scope>
    <source>
        <strain evidence="5">CAN-66</strain>
        <tissue evidence="5">Leaf</tissue>
    </source>
</reference>
<feature type="compositionally biased region" description="Low complexity" evidence="4">
    <location>
        <begin position="81"/>
        <end position="105"/>
    </location>
</feature>
<evidence type="ECO:0000313" key="5">
    <source>
        <dbReference type="EMBL" id="KAJ9567634.1"/>
    </source>
</evidence>
<gene>
    <name evidence="5" type="ORF">OSB04_003600</name>
</gene>
<feature type="region of interest" description="Disordered" evidence="4">
    <location>
        <begin position="1"/>
        <end position="123"/>
    </location>
</feature>
<feature type="compositionally biased region" description="Low complexity" evidence="4">
    <location>
        <begin position="423"/>
        <end position="437"/>
    </location>
</feature>
<feature type="compositionally biased region" description="Basic and acidic residues" evidence="4">
    <location>
        <begin position="540"/>
        <end position="560"/>
    </location>
</feature>
<feature type="region of interest" description="Disordered" evidence="4">
    <location>
        <begin position="420"/>
        <end position="444"/>
    </location>
</feature>
<sequence length="778" mass="85864">MDETEVRVEGSTTNGEGFTNLPNNPPISGVSVPVEHTSDGPESEPKTSVDSLSTPVETKPNGTEKDSPTTSNSLVQETAVSPAPSEASAPKPDDGLPSDSLSSVDTLKSPESPSGLGKIENNKRVVVANDGPPQVEVVTPVKQLKNVSSKVGDIDTAAPFESVKEAVSKFGGIVDWKAHRVQTVEKRKHIEQELEKANEEIPLFKKKSEAAEEAKLQVLKELDSTKRLIEELKLNLERAQTEEHEAKQDSELVRLRVEEMEQGIADESSVAAKAQLEVAQARHTAAVLELETVKKELEDLQKDYALLVSEKDIAVKKAREAASASKEVEKTVENLTIELMMAKESLESTHAAHLEAEEHRIGAAMAREQDALNWERELKQAEEEFEKVNQQIISTKDRKSKLDTASALLQDLKTELAVYMQSKSNQDDNNNENNNAENDIEAAKKNVEEVKQSIAKATEEIDYLKMAAISLKSELEREKTALATIRQREGMASVAVASLEAELNRTRSEIALIQSKEKAAREKMVEIPKQLQRAAEEADQAKSEAEKAREELKKAKESVEQAKGGARTMASRLNAAQKEIEAAKASEKLAMAAIDALHGSVSADIELETGVTLSLEEYYELSKKAHEAEEESNKRVAEAIAQIEVAKESELKSLSKLEEMNRELGARKQDLDGALQKAEKAKEGKLGVEQDLRKWRAEHEQRRKSGARESFEVAKNVVNTSAQIPRPSVRTVLPESNSNTTESSPEVRGGLKKKKRSFFPRIFMLLRRKKSESSFKRG</sequence>
<protein>
    <submittedName>
        <fullName evidence="5">Uncharacterized protein</fullName>
    </submittedName>
</protein>